<accession>A0A8H3DV17</accession>
<evidence type="ECO:0000313" key="1">
    <source>
        <dbReference type="EMBL" id="CAE7096609.1"/>
    </source>
</evidence>
<dbReference type="OrthoDB" id="1741334at2759"/>
<evidence type="ECO:0000313" key="2">
    <source>
        <dbReference type="Proteomes" id="UP000663827"/>
    </source>
</evidence>
<reference evidence="1" key="1">
    <citation type="submission" date="2021-01" db="EMBL/GenBank/DDBJ databases">
        <authorList>
            <person name="Kaushik A."/>
        </authorList>
    </citation>
    <scope>NUCLEOTIDE SEQUENCE</scope>
    <source>
        <strain evidence="1">AG5</strain>
    </source>
</reference>
<comment type="caution">
    <text evidence="1">The sequence shown here is derived from an EMBL/GenBank/DDBJ whole genome shotgun (WGS) entry which is preliminary data.</text>
</comment>
<dbReference type="AlphaFoldDB" id="A0A8H3DV17"/>
<dbReference type="Proteomes" id="UP000663827">
    <property type="component" value="Unassembled WGS sequence"/>
</dbReference>
<gene>
    <name evidence="1" type="ORF">RDB_LOCUS37234</name>
</gene>
<protein>
    <submittedName>
        <fullName evidence="1">Uncharacterized protein</fullName>
    </submittedName>
</protein>
<proteinExistence type="predicted"/>
<dbReference type="EMBL" id="CAJNJQ010000725">
    <property type="protein sequence ID" value="CAE7096609.1"/>
    <property type="molecule type" value="Genomic_DNA"/>
</dbReference>
<sequence>MTVTLSSGLYKISTETPNGKLYAGIPPDSSLDTTRGLPVVAGPESTASVIELRYIDGLKYEFRLWYHGGLSLGFKRSQFEQGNELVALPNSEVGEWIITNGRNPEKYRQAQQTNILNLRS</sequence>
<name>A0A8H3DV17_9AGAM</name>
<organism evidence="1 2">
    <name type="scientific">Rhizoctonia solani</name>
    <dbReference type="NCBI Taxonomy" id="456999"/>
    <lineage>
        <taxon>Eukaryota</taxon>
        <taxon>Fungi</taxon>
        <taxon>Dikarya</taxon>
        <taxon>Basidiomycota</taxon>
        <taxon>Agaricomycotina</taxon>
        <taxon>Agaricomycetes</taxon>
        <taxon>Cantharellales</taxon>
        <taxon>Ceratobasidiaceae</taxon>
        <taxon>Rhizoctonia</taxon>
    </lineage>
</organism>